<sequence length="282" mass="31064">MRHPLSVILCVAGALALSGCGDQDAAEVDRAFQDVNAIDGTKLNDVMMTMADPEEAVNYFRRSSAKEPERIDFRRGLAASLTRAKRPTEAVAAWAQVVAHEEATNDDRVDFADALIRNGEWDRAKATLDAIPPTHETHQRYKLEAMIADSRKDWAKADSFYEIAVGLTTNPAGTLNNWGFSKLSRGDYAEAERLFSDAIRADRNLFTAKNNLMLARGAQGNYALPVIPMSQIERAELLHTLGLSAVKRGDVEIGKGLMREALETHPQHFDAAKRNLDALEAS</sequence>
<dbReference type="Pfam" id="PF14559">
    <property type="entry name" value="TPR_19"/>
    <property type="match status" value="1"/>
</dbReference>
<keyword evidence="2" id="KW-1185">Reference proteome</keyword>
<evidence type="ECO:0000313" key="1">
    <source>
        <dbReference type="EMBL" id="MFD1342421.1"/>
    </source>
</evidence>
<gene>
    <name evidence="1" type="ORF">ACFQ4E_08325</name>
</gene>
<name>A0ABW3ZH65_9RHOB</name>
<proteinExistence type="predicted"/>
<dbReference type="PROSITE" id="PS51257">
    <property type="entry name" value="PROKAR_LIPOPROTEIN"/>
    <property type="match status" value="1"/>
</dbReference>
<dbReference type="Proteomes" id="UP001597135">
    <property type="component" value="Unassembled WGS sequence"/>
</dbReference>
<protein>
    <submittedName>
        <fullName evidence="1">Tetratricopeptide repeat protein</fullName>
    </submittedName>
</protein>
<dbReference type="SUPFAM" id="SSF48452">
    <property type="entry name" value="TPR-like"/>
    <property type="match status" value="1"/>
</dbReference>
<reference evidence="2" key="1">
    <citation type="journal article" date="2019" name="Int. J. Syst. Evol. Microbiol.">
        <title>The Global Catalogue of Microorganisms (GCM) 10K type strain sequencing project: providing services to taxonomists for standard genome sequencing and annotation.</title>
        <authorList>
            <consortium name="The Broad Institute Genomics Platform"/>
            <consortium name="The Broad Institute Genome Sequencing Center for Infectious Disease"/>
            <person name="Wu L."/>
            <person name="Ma J."/>
        </authorList>
    </citation>
    <scope>NUCLEOTIDE SEQUENCE [LARGE SCALE GENOMIC DNA]</scope>
    <source>
        <strain evidence="2">CCUG 62953</strain>
    </source>
</reference>
<evidence type="ECO:0000313" key="2">
    <source>
        <dbReference type="Proteomes" id="UP001597135"/>
    </source>
</evidence>
<accession>A0ABW3ZH65</accession>
<comment type="caution">
    <text evidence="1">The sequence shown here is derived from an EMBL/GenBank/DDBJ whole genome shotgun (WGS) entry which is preliminary data.</text>
</comment>
<dbReference type="RefSeq" id="WP_386802482.1">
    <property type="nucleotide sequence ID" value="NZ_JBHTMU010000011.1"/>
</dbReference>
<organism evidence="1 2">
    <name type="scientific">Litorisediminicola beolgyonensis</name>
    <dbReference type="NCBI Taxonomy" id="1173614"/>
    <lineage>
        <taxon>Bacteria</taxon>
        <taxon>Pseudomonadati</taxon>
        <taxon>Pseudomonadota</taxon>
        <taxon>Alphaproteobacteria</taxon>
        <taxon>Rhodobacterales</taxon>
        <taxon>Paracoccaceae</taxon>
        <taxon>Litorisediminicola</taxon>
    </lineage>
</organism>
<dbReference type="Gene3D" id="1.25.40.10">
    <property type="entry name" value="Tetratricopeptide repeat domain"/>
    <property type="match status" value="2"/>
</dbReference>
<dbReference type="EMBL" id="JBHTMU010000011">
    <property type="protein sequence ID" value="MFD1342421.1"/>
    <property type="molecule type" value="Genomic_DNA"/>
</dbReference>
<dbReference type="InterPro" id="IPR011990">
    <property type="entry name" value="TPR-like_helical_dom_sf"/>
</dbReference>